<protein>
    <submittedName>
        <fullName evidence="1">Staphylococcal nuclease</fullName>
    </submittedName>
</protein>
<keyword evidence="2" id="KW-1185">Reference proteome</keyword>
<proteinExistence type="predicted"/>
<reference evidence="1 2" key="1">
    <citation type="journal article" date="2019" name="Nat. Ecol. Evol.">
        <title>Megaphylogeny resolves global patterns of mushroom evolution.</title>
        <authorList>
            <person name="Varga T."/>
            <person name="Krizsan K."/>
            <person name="Foldi C."/>
            <person name="Dima B."/>
            <person name="Sanchez-Garcia M."/>
            <person name="Sanchez-Ramirez S."/>
            <person name="Szollosi G.J."/>
            <person name="Szarkandi J.G."/>
            <person name="Papp V."/>
            <person name="Albert L."/>
            <person name="Andreopoulos W."/>
            <person name="Angelini C."/>
            <person name="Antonin V."/>
            <person name="Barry K.W."/>
            <person name="Bougher N.L."/>
            <person name="Buchanan P."/>
            <person name="Buyck B."/>
            <person name="Bense V."/>
            <person name="Catcheside P."/>
            <person name="Chovatia M."/>
            <person name="Cooper J."/>
            <person name="Damon W."/>
            <person name="Desjardin D."/>
            <person name="Finy P."/>
            <person name="Geml J."/>
            <person name="Haridas S."/>
            <person name="Hughes K."/>
            <person name="Justo A."/>
            <person name="Karasinski D."/>
            <person name="Kautmanova I."/>
            <person name="Kiss B."/>
            <person name="Kocsube S."/>
            <person name="Kotiranta H."/>
            <person name="LaButti K.M."/>
            <person name="Lechner B.E."/>
            <person name="Liimatainen K."/>
            <person name="Lipzen A."/>
            <person name="Lukacs Z."/>
            <person name="Mihaltcheva S."/>
            <person name="Morgado L.N."/>
            <person name="Niskanen T."/>
            <person name="Noordeloos M.E."/>
            <person name="Ohm R.A."/>
            <person name="Ortiz-Santana B."/>
            <person name="Ovrebo C."/>
            <person name="Racz N."/>
            <person name="Riley R."/>
            <person name="Savchenko A."/>
            <person name="Shiryaev A."/>
            <person name="Soop K."/>
            <person name="Spirin V."/>
            <person name="Szebenyi C."/>
            <person name="Tomsovsky M."/>
            <person name="Tulloss R.E."/>
            <person name="Uehling J."/>
            <person name="Grigoriev I.V."/>
            <person name="Vagvolgyi C."/>
            <person name="Papp T."/>
            <person name="Martin F.M."/>
            <person name="Miettinen O."/>
            <person name="Hibbett D.S."/>
            <person name="Nagy L.G."/>
        </authorList>
    </citation>
    <scope>NUCLEOTIDE SEQUENCE [LARGE SCALE GENOMIC DNA]</scope>
    <source>
        <strain evidence="1 2">NL-1719</strain>
    </source>
</reference>
<evidence type="ECO:0000313" key="2">
    <source>
        <dbReference type="Proteomes" id="UP000308600"/>
    </source>
</evidence>
<dbReference type="Proteomes" id="UP000308600">
    <property type="component" value="Unassembled WGS sequence"/>
</dbReference>
<organism evidence="1 2">
    <name type="scientific">Pluteus cervinus</name>
    <dbReference type="NCBI Taxonomy" id="181527"/>
    <lineage>
        <taxon>Eukaryota</taxon>
        <taxon>Fungi</taxon>
        <taxon>Dikarya</taxon>
        <taxon>Basidiomycota</taxon>
        <taxon>Agaricomycotina</taxon>
        <taxon>Agaricomycetes</taxon>
        <taxon>Agaricomycetidae</taxon>
        <taxon>Agaricales</taxon>
        <taxon>Pluteineae</taxon>
        <taxon>Pluteaceae</taxon>
        <taxon>Pluteus</taxon>
    </lineage>
</organism>
<gene>
    <name evidence="1" type="ORF">BDN72DRAFT_870715</name>
</gene>
<evidence type="ECO:0000313" key="1">
    <source>
        <dbReference type="EMBL" id="TFK69171.1"/>
    </source>
</evidence>
<dbReference type="EMBL" id="ML208335">
    <property type="protein sequence ID" value="TFK69171.1"/>
    <property type="molecule type" value="Genomic_DNA"/>
</dbReference>
<sequence length="247" mass="27961">MFWSSFALGSVVTAVAARVYARHIKRIRNADWVTPNMLGKRRIRGIVTSVADGDGFRLYHTPAIGWRFPLNFRNLPQRVKGGETLYIRLAGVDAPEMSSFGKPEQPFAKEAQLWLSDKILGKHVVCELLSKDQYRRVIANAYVSSNSFLPLFKTNLAHRLLSDGYGTVYEQHGAQYGSWGKELYQKLEADAKEDRRGMWKNGPDIETPAQYKRRHAQGNVDDASASSDEDTAVPESKTWIRRLLSKT</sequence>
<accession>A0ACD3ATX2</accession>
<name>A0ACD3ATX2_9AGAR</name>